<comment type="caution">
    <text evidence="1">The sequence shown here is derived from an EMBL/GenBank/DDBJ whole genome shotgun (WGS) entry which is preliminary data.</text>
</comment>
<dbReference type="PANTHER" id="PTHR48098:SF3">
    <property type="entry name" value="IRON(III) ENTEROBACTIN ESTERASE"/>
    <property type="match status" value="1"/>
</dbReference>
<dbReference type="InterPro" id="IPR050583">
    <property type="entry name" value="Mycobacterial_A85_antigen"/>
</dbReference>
<dbReference type="SUPFAM" id="SSF53474">
    <property type="entry name" value="alpha/beta-Hydrolases"/>
    <property type="match status" value="1"/>
</dbReference>
<reference evidence="1 2" key="1">
    <citation type="submission" date="2019-09" db="EMBL/GenBank/DDBJ databases">
        <authorList>
            <person name="Cao W.R."/>
        </authorList>
    </citation>
    <scope>NUCLEOTIDE SEQUENCE [LARGE SCALE GENOMIC DNA]</scope>
    <source>
        <strain evidence="2">a4</strain>
    </source>
</reference>
<gene>
    <name evidence="1" type="ORF">F7018_01225</name>
</gene>
<evidence type="ECO:0000313" key="1">
    <source>
        <dbReference type="EMBL" id="KAB1160525.1"/>
    </source>
</evidence>
<evidence type="ECO:0000313" key="2">
    <source>
        <dbReference type="Proteomes" id="UP000467305"/>
    </source>
</evidence>
<protein>
    <submittedName>
        <fullName evidence="1">Esterase family protein</fullName>
    </submittedName>
</protein>
<dbReference type="Gene3D" id="2.60.120.380">
    <property type="match status" value="1"/>
</dbReference>
<dbReference type="Proteomes" id="UP000467305">
    <property type="component" value="Unassembled WGS sequence"/>
</dbReference>
<dbReference type="InterPro" id="IPR000801">
    <property type="entry name" value="Esterase-like"/>
</dbReference>
<organism evidence="1 2">
    <name type="scientific">Tenacibaculum aiptasiae</name>
    <dbReference type="NCBI Taxonomy" id="426481"/>
    <lineage>
        <taxon>Bacteria</taxon>
        <taxon>Pseudomonadati</taxon>
        <taxon>Bacteroidota</taxon>
        <taxon>Flavobacteriia</taxon>
        <taxon>Flavobacteriales</taxon>
        <taxon>Flavobacteriaceae</taxon>
        <taxon>Tenacibaculum</taxon>
    </lineage>
</organism>
<dbReference type="InterPro" id="IPR029058">
    <property type="entry name" value="AB_hydrolase_fold"/>
</dbReference>
<dbReference type="Pfam" id="PF00756">
    <property type="entry name" value="Esterase"/>
    <property type="match status" value="1"/>
</dbReference>
<dbReference type="PANTHER" id="PTHR48098">
    <property type="entry name" value="ENTEROCHELIN ESTERASE-RELATED"/>
    <property type="match status" value="1"/>
</dbReference>
<keyword evidence="2" id="KW-1185">Reference proteome</keyword>
<proteinExistence type="predicted"/>
<dbReference type="Gene3D" id="3.40.50.1820">
    <property type="entry name" value="alpha/beta hydrolase"/>
    <property type="match status" value="1"/>
</dbReference>
<sequence>MNSHFKFTILTLLLFLISFQNTILAQKGKELVVNTSLEKAISAGENHIYTAQLDNGMAIIGKVTQKGIDLVVDVYKPSGELLKQIDSPNGTNGDEPIDITANQSGIYKFVIRSLDKNAKRGKYSLTVKRVLSLQDNTKRIAKRELPTETLYNLWESSLTNNKAIDAFIAKHQQKHIIEPIKGSTTHMLVTYFCVPNKNTEYVMLSGGPDFLGLRFQKLPNTNLFFVTQRVPKDARFNYGFNYFNLDKAGPNGEIESRTVEHAYDGTIEMPNAPKQSYITERENVKKGTLLPTTIKSKYLNEERKITIHTPANYDAKKPHNLLIVFDGESYGARLNRRSRIPTSTIIDNLIADKKITQTVTILVWAMGKRSRDLISEKFGDFIAKELIPWTRSKYNIHSTPNNIVLAGSSRGGFAASYIALRYPNIIGNVLSQSGSYWIKGTKNENHWIYPEDNGKLINLYKQSKKLPIRFYMDVGLYDAGASMLGMNRQFRDILEIKGYQVDYHEFKGGHNYVNWRGTLANGLISLIGTK</sequence>
<dbReference type="AlphaFoldDB" id="A0A7J5ASB4"/>
<name>A0A7J5ASB4_9FLAO</name>
<dbReference type="OrthoDB" id="9784036at2"/>
<accession>A0A7J5ASB4</accession>
<dbReference type="RefSeq" id="WP_150898155.1">
    <property type="nucleotide sequence ID" value="NZ_WAAU01000003.1"/>
</dbReference>
<dbReference type="EMBL" id="WAAU01000003">
    <property type="protein sequence ID" value="KAB1160525.1"/>
    <property type="molecule type" value="Genomic_DNA"/>
</dbReference>